<dbReference type="EMBL" id="AZBU02000005">
    <property type="protein sequence ID" value="TKR75847.1"/>
    <property type="molecule type" value="Genomic_DNA"/>
</dbReference>
<dbReference type="OrthoDB" id="6159137at2759"/>
<proteinExistence type="predicted"/>
<gene>
    <name evidence="1" type="ORF">L596_017083</name>
</gene>
<organism evidence="1 2">
    <name type="scientific">Steinernema carpocapsae</name>
    <name type="common">Entomopathogenic nematode</name>
    <dbReference type="NCBI Taxonomy" id="34508"/>
    <lineage>
        <taxon>Eukaryota</taxon>
        <taxon>Metazoa</taxon>
        <taxon>Ecdysozoa</taxon>
        <taxon>Nematoda</taxon>
        <taxon>Chromadorea</taxon>
        <taxon>Rhabditida</taxon>
        <taxon>Tylenchina</taxon>
        <taxon>Panagrolaimomorpha</taxon>
        <taxon>Strongyloidoidea</taxon>
        <taxon>Steinernematidae</taxon>
        <taxon>Steinernema</taxon>
    </lineage>
</organism>
<dbReference type="AlphaFoldDB" id="A0A4U5N0F4"/>
<comment type="caution">
    <text evidence="1">The sequence shown here is derived from an EMBL/GenBank/DDBJ whole genome shotgun (WGS) entry which is preliminary data.</text>
</comment>
<name>A0A4U5N0F4_STECR</name>
<protein>
    <submittedName>
        <fullName evidence="1">Uncharacterized protein</fullName>
    </submittedName>
</protein>
<sequence length="268" mass="30932">MKPRTLAQLSFSSILSTQTDRHFLPLYLRAKFRRFESDQALFQRLYLSEIRIDLPLECFHVEENLFFDPVETLKSIKPYLTPLVFFKLCATFGHADLINEAWKRLNDRQKVVMATESQKYLKVSPMQAEAIRLCGEDCLPQPLIACSSWFNVCAAVYCASRGWSISMARNLLRFANQELLFDEKVIECCLHAIKQDHDHVVLFLLRNSQFSEAFENPAAFGNPLRLFSLIDTKNRDESLVKKIDQFVDKAGRLDLIKNVIMSAVIVCK</sequence>
<reference evidence="1 2" key="1">
    <citation type="journal article" date="2015" name="Genome Biol.">
        <title>Comparative genomics of Steinernema reveals deeply conserved gene regulatory networks.</title>
        <authorList>
            <person name="Dillman A.R."/>
            <person name="Macchietto M."/>
            <person name="Porter C.F."/>
            <person name="Rogers A."/>
            <person name="Williams B."/>
            <person name="Antoshechkin I."/>
            <person name="Lee M.M."/>
            <person name="Goodwin Z."/>
            <person name="Lu X."/>
            <person name="Lewis E.E."/>
            <person name="Goodrich-Blair H."/>
            <person name="Stock S.P."/>
            <person name="Adams B.J."/>
            <person name="Sternberg P.W."/>
            <person name="Mortazavi A."/>
        </authorList>
    </citation>
    <scope>NUCLEOTIDE SEQUENCE [LARGE SCALE GENOMIC DNA]</scope>
    <source>
        <strain evidence="1 2">ALL</strain>
    </source>
</reference>
<evidence type="ECO:0000313" key="2">
    <source>
        <dbReference type="Proteomes" id="UP000298663"/>
    </source>
</evidence>
<reference evidence="1 2" key="2">
    <citation type="journal article" date="2019" name="G3 (Bethesda)">
        <title>Hybrid Assembly of the Genome of the Entomopathogenic Nematode Steinernema carpocapsae Identifies the X-Chromosome.</title>
        <authorList>
            <person name="Serra L."/>
            <person name="Macchietto M."/>
            <person name="Macias-Munoz A."/>
            <person name="McGill C.J."/>
            <person name="Rodriguez I.M."/>
            <person name="Rodriguez B."/>
            <person name="Murad R."/>
            <person name="Mortazavi A."/>
        </authorList>
    </citation>
    <scope>NUCLEOTIDE SEQUENCE [LARGE SCALE GENOMIC DNA]</scope>
    <source>
        <strain evidence="1 2">ALL</strain>
    </source>
</reference>
<evidence type="ECO:0000313" key="1">
    <source>
        <dbReference type="EMBL" id="TKR75847.1"/>
    </source>
</evidence>
<dbReference type="Proteomes" id="UP000298663">
    <property type="component" value="Unassembled WGS sequence"/>
</dbReference>
<accession>A0A4U5N0F4</accession>
<keyword evidence="2" id="KW-1185">Reference proteome</keyword>